<evidence type="ECO:0000256" key="1">
    <source>
        <dbReference type="SAM" id="MobiDB-lite"/>
    </source>
</evidence>
<dbReference type="EMBL" id="WKFB01000918">
    <property type="protein sequence ID" value="KAF6716862.1"/>
    <property type="molecule type" value="Genomic_DNA"/>
</dbReference>
<proteinExistence type="predicted"/>
<sequence length="68" mass="7201">MAVVNRKKSSQSPKGRREGVIRTFEAASRPVSESAESSPSSGGHLGGMEVPERARAPGNDAIHRRSAD</sequence>
<comment type="caution">
    <text evidence="2">The sequence shown here is derived from an EMBL/GenBank/DDBJ whole genome shotgun (WGS) entry which is preliminary data.</text>
</comment>
<evidence type="ECO:0000313" key="2">
    <source>
        <dbReference type="EMBL" id="KAF6716862.1"/>
    </source>
</evidence>
<feature type="compositionally biased region" description="Basic and acidic residues" evidence="1">
    <location>
        <begin position="50"/>
        <end position="68"/>
    </location>
</feature>
<feature type="compositionally biased region" description="Low complexity" evidence="1">
    <location>
        <begin position="25"/>
        <end position="41"/>
    </location>
</feature>
<evidence type="ECO:0000313" key="3">
    <source>
        <dbReference type="Proteomes" id="UP000646548"/>
    </source>
</evidence>
<feature type="region of interest" description="Disordered" evidence="1">
    <location>
        <begin position="1"/>
        <end position="68"/>
    </location>
</feature>
<protein>
    <submittedName>
        <fullName evidence="2">Uncharacterized protein</fullName>
    </submittedName>
</protein>
<dbReference type="AlphaFoldDB" id="A0A834BTC6"/>
<name>A0A834BTC6_ORYME</name>
<reference evidence="2" key="1">
    <citation type="journal article" name="BMC Genomics">
        <title>Long-read sequencing and de novo genome assembly of marine medaka (Oryzias melastigma).</title>
        <authorList>
            <person name="Liang P."/>
            <person name="Saqib H.S.A."/>
            <person name="Ni X."/>
            <person name="Shen Y."/>
        </authorList>
    </citation>
    <scope>NUCLEOTIDE SEQUENCE</scope>
    <source>
        <strain evidence="2">Bigg-433</strain>
    </source>
</reference>
<dbReference type="Proteomes" id="UP000646548">
    <property type="component" value="Unassembled WGS sequence"/>
</dbReference>
<accession>A0A834BTC6</accession>
<organism evidence="2 3">
    <name type="scientific">Oryzias melastigma</name>
    <name type="common">Marine medaka</name>
    <dbReference type="NCBI Taxonomy" id="30732"/>
    <lineage>
        <taxon>Eukaryota</taxon>
        <taxon>Metazoa</taxon>
        <taxon>Chordata</taxon>
        <taxon>Craniata</taxon>
        <taxon>Vertebrata</taxon>
        <taxon>Euteleostomi</taxon>
        <taxon>Actinopterygii</taxon>
        <taxon>Neopterygii</taxon>
        <taxon>Teleostei</taxon>
        <taxon>Neoteleostei</taxon>
        <taxon>Acanthomorphata</taxon>
        <taxon>Ovalentaria</taxon>
        <taxon>Atherinomorphae</taxon>
        <taxon>Beloniformes</taxon>
        <taxon>Adrianichthyidae</taxon>
        <taxon>Oryziinae</taxon>
        <taxon>Oryzias</taxon>
    </lineage>
</organism>
<gene>
    <name evidence="2" type="ORF">FQA47_013873</name>
</gene>